<comment type="caution">
    <text evidence="2">The sequence shown here is derived from an EMBL/GenBank/DDBJ whole genome shotgun (WGS) entry which is preliminary data.</text>
</comment>
<keyword evidence="3" id="KW-1185">Reference proteome</keyword>
<dbReference type="InterPro" id="IPR029058">
    <property type="entry name" value="AB_hydrolase_fold"/>
</dbReference>
<evidence type="ECO:0000313" key="3">
    <source>
        <dbReference type="Proteomes" id="UP001172721"/>
    </source>
</evidence>
<evidence type="ECO:0000259" key="1">
    <source>
        <dbReference type="Pfam" id="PF05448"/>
    </source>
</evidence>
<dbReference type="InterPro" id="IPR008391">
    <property type="entry name" value="AXE1_dom"/>
</dbReference>
<dbReference type="PANTHER" id="PTHR40111:SF1">
    <property type="entry name" value="CEPHALOSPORIN-C DEACETYLASE"/>
    <property type="match status" value="1"/>
</dbReference>
<dbReference type="RefSeq" id="WP_301166211.1">
    <property type="nucleotide sequence ID" value="NZ_JAUHTR010000005.1"/>
</dbReference>
<evidence type="ECO:0000313" key="2">
    <source>
        <dbReference type="EMBL" id="MDN4525174.1"/>
    </source>
</evidence>
<proteinExistence type="predicted"/>
<protein>
    <submittedName>
        <fullName evidence="2">Acetylxylan esterase</fullName>
    </submittedName>
</protein>
<dbReference type="PANTHER" id="PTHR40111">
    <property type="entry name" value="CEPHALOSPORIN-C DEACETYLASE"/>
    <property type="match status" value="1"/>
</dbReference>
<gene>
    <name evidence="2" type="ORF">QYB97_11830</name>
</gene>
<dbReference type="Pfam" id="PF05448">
    <property type="entry name" value="AXE1"/>
    <property type="match status" value="1"/>
</dbReference>
<dbReference type="Proteomes" id="UP001172721">
    <property type="component" value="Unassembled WGS sequence"/>
</dbReference>
<dbReference type="Gene3D" id="3.40.50.1820">
    <property type="entry name" value="alpha/beta hydrolase"/>
    <property type="match status" value="1"/>
</dbReference>
<dbReference type="InterPro" id="IPR039069">
    <property type="entry name" value="CE7"/>
</dbReference>
<sequence length="326" mass="37231">MLQPYDLPLEELKIYKPDLTKREDFINFWTLTKEELAEHPVNCTMDKVDYPSDRVDVYEVVYRGFRGAEIRGYYARPKKMGIYPGLVWYHGYNYSFDGGIHETVNWALHGYAVFGMLARGQQGSEDNMVSSHGHSSGWLTKGVLDKETYYYRGVYMDAVRAVEVLSRFEEVDHKRIGVIGGSQGGGIALAAAALSPIPAVVVSIHPFLSHFQRSIDVATQGPYLEINDFFRRNTRPELEEQTMETLSYFDVMNLAPMVTCTTLMSIGLIDDITPPSTVFAVYNHLQTEKELKVYRYFGHEYTSPFQMEKLKFLQNHLKGQTASVEN</sequence>
<reference evidence="2" key="1">
    <citation type="submission" date="2023-07" db="EMBL/GenBank/DDBJ databases">
        <title>Fictibacillus sp. isolated from freshwater pond.</title>
        <authorList>
            <person name="Kirdat K."/>
            <person name="Bhat A."/>
            <person name="Mourya A."/>
            <person name="Yadav A."/>
        </authorList>
    </citation>
    <scope>NUCLEOTIDE SEQUENCE</scope>
    <source>
        <strain evidence="2">NE201</strain>
    </source>
</reference>
<organism evidence="2 3">
    <name type="scientific">Fictibacillus fluitans</name>
    <dbReference type="NCBI Taxonomy" id="3058422"/>
    <lineage>
        <taxon>Bacteria</taxon>
        <taxon>Bacillati</taxon>
        <taxon>Bacillota</taxon>
        <taxon>Bacilli</taxon>
        <taxon>Bacillales</taxon>
        <taxon>Fictibacillaceae</taxon>
        <taxon>Fictibacillus</taxon>
    </lineage>
</organism>
<dbReference type="EMBL" id="JAUHTR010000005">
    <property type="protein sequence ID" value="MDN4525174.1"/>
    <property type="molecule type" value="Genomic_DNA"/>
</dbReference>
<feature type="domain" description="Acetyl xylan esterase" evidence="1">
    <location>
        <begin position="5"/>
        <end position="315"/>
    </location>
</feature>
<name>A0ABT8HWN9_9BACL</name>
<dbReference type="SUPFAM" id="SSF53474">
    <property type="entry name" value="alpha/beta-Hydrolases"/>
    <property type="match status" value="1"/>
</dbReference>
<accession>A0ABT8HWN9</accession>